<dbReference type="AlphaFoldDB" id="A0A517QLS7"/>
<keyword evidence="1" id="KW-0812">Transmembrane</keyword>
<evidence type="ECO:0000313" key="2">
    <source>
        <dbReference type="EMBL" id="QDT32593.1"/>
    </source>
</evidence>
<evidence type="ECO:0000313" key="3">
    <source>
        <dbReference type="Proteomes" id="UP000315724"/>
    </source>
</evidence>
<keyword evidence="1" id="KW-0472">Membrane</keyword>
<dbReference type="Proteomes" id="UP000315724">
    <property type="component" value="Chromosome"/>
</dbReference>
<gene>
    <name evidence="2" type="ORF">Mal48_18400</name>
</gene>
<evidence type="ECO:0000256" key="1">
    <source>
        <dbReference type="SAM" id="Phobius"/>
    </source>
</evidence>
<dbReference type="EMBL" id="CP036267">
    <property type="protein sequence ID" value="QDT32593.1"/>
    <property type="molecule type" value="Genomic_DNA"/>
</dbReference>
<reference evidence="2 3" key="1">
    <citation type="submission" date="2019-02" db="EMBL/GenBank/DDBJ databases">
        <title>Deep-cultivation of Planctomycetes and their phenomic and genomic characterization uncovers novel biology.</title>
        <authorList>
            <person name="Wiegand S."/>
            <person name="Jogler M."/>
            <person name="Boedeker C."/>
            <person name="Pinto D."/>
            <person name="Vollmers J."/>
            <person name="Rivas-Marin E."/>
            <person name="Kohn T."/>
            <person name="Peeters S.H."/>
            <person name="Heuer A."/>
            <person name="Rast P."/>
            <person name="Oberbeckmann S."/>
            <person name="Bunk B."/>
            <person name="Jeske O."/>
            <person name="Meyerdierks A."/>
            <person name="Storesund J.E."/>
            <person name="Kallscheuer N."/>
            <person name="Luecker S."/>
            <person name="Lage O.M."/>
            <person name="Pohl T."/>
            <person name="Merkel B.J."/>
            <person name="Hornburger P."/>
            <person name="Mueller R.-W."/>
            <person name="Bruemmer F."/>
            <person name="Labrenz M."/>
            <person name="Spormann A.M."/>
            <person name="Op den Camp H."/>
            <person name="Overmann J."/>
            <person name="Amann R."/>
            <person name="Jetten M.S.M."/>
            <person name="Mascher T."/>
            <person name="Medema M.H."/>
            <person name="Devos D.P."/>
            <person name="Kaster A.-K."/>
            <person name="Ovreas L."/>
            <person name="Rohde M."/>
            <person name="Galperin M.Y."/>
            <person name="Jogler C."/>
        </authorList>
    </citation>
    <scope>NUCLEOTIDE SEQUENCE [LARGE SCALE GENOMIC DNA]</scope>
    <source>
        <strain evidence="2 3">Mal48</strain>
    </source>
</reference>
<proteinExistence type="predicted"/>
<keyword evidence="3" id="KW-1185">Reference proteome</keyword>
<keyword evidence="1" id="KW-1133">Transmembrane helix</keyword>
<feature type="transmembrane region" description="Helical" evidence="1">
    <location>
        <begin position="6"/>
        <end position="34"/>
    </location>
</feature>
<name>A0A517QLS7_9PLAN</name>
<protein>
    <submittedName>
        <fullName evidence="2">Uncharacterized protein</fullName>
    </submittedName>
</protein>
<organism evidence="2 3">
    <name type="scientific">Thalassoglobus polymorphus</name>
    <dbReference type="NCBI Taxonomy" id="2527994"/>
    <lineage>
        <taxon>Bacteria</taxon>
        <taxon>Pseudomonadati</taxon>
        <taxon>Planctomycetota</taxon>
        <taxon>Planctomycetia</taxon>
        <taxon>Planctomycetales</taxon>
        <taxon>Planctomycetaceae</taxon>
        <taxon>Thalassoglobus</taxon>
    </lineage>
</organism>
<accession>A0A517QLS7</accession>
<sequence length="173" mass="19908">MNQVEFWNVVGVLVVLLALLPVLYFVVLMFRILFSAFMDRRGREIHLDDPLFGSLKSWEKWEHWEGDVEFGAGEIERVMIFIDANADGPTESQRALFRKIRSQYSSILPEIEAALRKYVGENWEFELVSISIPTAAETWDWSAGYFAETDEDGDMGYDVHFKNWSVSDVIGGD</sequence>
<dbReference type="KEGG" id="tpol:Mal48_18400"/>
<dbReference type="RefSeq" id="WP_145197966.1">
    <property type="nucleotide sequence ID" value="NZ_CP036267.1"/>
</dbReference>